<keyword evidence="4" id="KW-0067">ATP-binding</keyword>
<dbReference type="KEGG" id="dge:Dgeo_0239"/>
<sequence>MPFLLGRTRFWQRPRGVTTYYAHTFPGDATRQRWQRLKDHAAQVAEQARQYAAPFGEGDRAALAGLLHDLGKYGVLFQRRLCGLERGLDHWSAGACLAKQAYRDAGLALAIAGHHTGLPCGDAETLRDLTLERLSTQHPLGLRLTEPDPDQTNLKKLVQRLLEDGLTLPRPGVLPLRPGQTAADMLDTRMLFSALVDADYLDTEAAMRADDEPPRPAGLPLDAPRLLAALEERLAELACEESLPPTTRALRADLMQACRAAGEATGPLWTLTAPTGSGKTLALLLFALTRAVCQPPARPIRRIVVVLPFLSLLDQTAEEYRRIVAAAGLDPACLLEHHSLAGTHAAHSDSAARQLTENWDAPLILTTSVQLLESLHAHTPGACRKLHRLAQSIILLDEVQTLPAPLAVLTLKTLARLTQEKYGATVVMATATQPAFDLLSEQVREAGNAGWQPQEMAPPPLRLFERSKRVTPHWHLETPTPWATVQDWLRQEPHSLCIVNLRQDALTLAQALSDAPGLRHLSTFLCPAHRRAVLEEIRADLQAGRPVRLVSTQCVEAGVDLDFPVVFRALAPLDAIAQAAGRCNRHGRRPYGKLHVFLPEEDRYPTSAYQRAALLTLSLARENGGHLNLADPATFRRFYERLWPYTTTNRAELREAVARQDYPTVARLYRLIPQDSVNVVVPYGEGPALIEEARQQGITRAWMRRAQPYTVTVFRRPDGTLPPHCEPVNLRTRHGAPAQSADTWFVCPHPEAYDAQLLGWQPDGGGAEPFVL</sequence>
<evidence type="ECO:0000259" key="7">
    <source>
        <dbReference type="PROSITE" id="PS51643"/>
    </source>
</evidence>
<keyword evidence="1" id="KW-0547">Nucleotide-binding</keyword>
<dbReference type="InterPro" id="IPR054712">
    <property type="entry name" value="Cas3-like_dom"/>
</dbReference>
<feature type="domain" description="HD Cas3-type" evidence="7">
    <location>
        <begin position="30"/>
        <end position="201"/>
    </location>
</feature>
<dbReference type="STRING" id="319795.Dgeo_0239"/>
<protein>
    <submittedName>
        <fullName evidence="8">CRISPR-associated helicase</fullName>
    </submittedName>
</protein>
<evidence type="ECO:0000256" key="5">
    <source>
        <dbReference type="ARBA" id="ARBA00023118"/>
    </source>
</evidence>
<dbReference type="eggNOG" id="COG1203">
    <property type="taxonomic scope" value="Bacteria"/>
</dbReference>
<dbReference type="Pfam" id="PF22590">
    <property type="entry name" value="Cas3-like_C_2"/>
    <property type="match status" value="1"/>
</dbReference>
<keyword evidence="3" id="KW-0347">Helicase</keyword>
<dbReference type="SMART" id="SM00487">
    <property type="entry name" value="DEXDc"/>
    <property type="match status" value="1"/>
</dbReference>
<evidence type="ECO:0000313" key="8">
    <source>
        <dbReference type="EMBL" id="ABF44542.1"/>
    </source>
</evidence>
<dbReference type="GO" id="GO:0003676">
    <property type="term" value="F:nucleic acid binding"/>
    <property type="evidence" value="ECO:0007669"/>
    <property type="project" value="InterPro"/>
</dbReference>
<evidence type="ECO:0000256" key="3">
    <source>
        <dbReference type="ARBA" id="ARBA00022806"/>
    </source>
</evidence>
<dbReference type="InterPro" id="IPR006483">
    <property type="entry name" value="CRISPR-assoc_Cas3_HD"/>
</dbReference>
<evidence type="ECO:0000313" key="9">
    <source>
        <dbReference type="Proteomes" id="UP000002431"/>
    </source>
</evidence>
<dbReference type="InterPro" id="IPR027417">
    <property type="entry name" value="P-loop_NTPase"/>
</dbReference>
<dbReference type="HOGENOM" id="CLU_010123_0_0_0"/>
<accession>Q1J1U2</accession>
<gene>
    <name evidence="8" type="ordered locus">Dgeo_0239</name>
</gene>
<keyword evidence="2" id="KW-0378">Hydrolase</keyword>
<proteinExistence type="predicted"/>
<organism evidence="8 9">
    <name type="scientific">Deinococcus geothermalis (strain DSM 11300 / CIP 105573 / AG-3a)</name>
    <dbReference type="NCBI Taxonomy" id="319795"/>
    <lineage>
        <taxon>Bacteria</taxon>
        <taxon>Thermotogati</taxon>
        <taxon>Deinococcota</taxon>
        <taxon>Deinococci</taxon>
        <taxon>Deinococcales</taxon>
        <taxon>Deinococcaceae</taxon>
        <taxon>Deinococcus</taxon>
    </lineage>
</organism>
<dbReference type="EMBL" id="CP000359">
    <property type="protein sequence ID" value="ABF44542.1"/>
    <property type="molecule type" value="Genomic_DNA"/>
</dbReference>
<dbReference type="Gene3D" id="3.40.50.300">
    <property type="entry name" value="P-loop containing nucleotide triphosphate hydrolases"/>
    <property type="match status" value="2"/>
</dbReference>
<dbReference type="GO" id="GO:0004386">
    <property type="term" value="F:helicase activity"/>
    <property type="evidence" value="ECO:0007669"/>
    <property type="project" value="UniProtKB-KW"/>
</dbReference>
<keyword evidence="9" id="KW-1185">Reference proteome</keyword>
<dbReference type="GO" id="GO:0051607">
    <property type="term" value="P:defense response to virus"/>
    <property type="evidence" value="ECO:0007669"/>
    <property type="project" value="UniProtKB-KW"/>
</dbReference>
<evidence type="ECO:0000259" key="6">
    <source>
        <dbReference type="PROSITE" id="PS51192"/>
    </source>
</evidence>
<dbReference type="InterPro" id="IPR011545">
    <property type="entry name" value="DEAD/DEAH_box_helicase_dom"/>
</dbReference>
<dbReference type="GO" id="GO:0016787">
    <property type="term" value="F:hydrolase activity"/>
    <property type="evidence" value="ECO:0007669"/>
    <property type="project" value="UniProtKB-KW"/>
</dbReference>
<feature type="domain" description="Helicase ATP-binding" evidence="6">
    <location>
        <begin position="260"/>
        <end position="442"/>
    </location>
</feature>
<dbReference type="AlphaFoldDB" id="Q1J1U2"/>
<dbReference type="Pfam" id="PF01966">
    <property type="entry name" value="HD"/>
    <property type="match status" value="1"/>
</dbReference>
<dbReference type="NCBIfam" id="TIGR01596">
    <property type="entry name" value="cas3_HD"/>
    <property type="match status" value="1"/>
</dbReference>
<dbReference type="SUPFAM" id="SSF109604">
    <property type="entry name" value="HD-domain/PDEase-like"/>
    <property type="match status" value="1"/>
</dbReference>
<evidence type="ECO:0000256" key="1">
    <source>
        <dbReference type="ARBA" id="ARBA00022741"/>
    </source>
</evidence>
<evidence type="ECO:0000256" key="2">
    <source>
        <dbReference type="ARBA" id="ARBA00022801"/>
    </source>
</evidence>
<dbReference type="InterPro" id="IPR006674">
    <property type="entry name" value="HD_domain"/>
</dbReference>
<evidence type="ECO:0000256" key="4">
    <source>
        <dbReference type="ARBA" id="ARBA00022840"/>
    </source>
</evidence>
<dbReference type="CDD" id="cd09641">
    <property type="entry name" value="Cas3''_I"/>
    <property type="match status" value="1"/>
</dbReference>
<dbReference type="Pfam" id="PF00270">
    <property type="entry name" value="DEAD"/>
    <property type="match status" value="1"/>
</dbReference>
<dbReference type="Gene3D" id="1.10.3210.10">
    <property type="entry name" value="Hypothetical protein af1432"/>
    <property type="match status" value="1"/>
</dbReference>
<name>Q1J1U2_DEIGD</name>
<reference evidence="8" key="1">
    <citation type="submission" date="2006-04" db="EMBL/GenBank/DDBJ databases">
        <title>Complete sequence of chromosome of Deinococcus geothermalis DSM 11300.</title>
        <authorList>
            <consortium name="US DOE Joint Genome Institute"/>
            <person name="Copeland A."/>
            <person name="Lucas S."/>
            <person name="Lapidus A."/>
            <person name="Barry K."/>
            <person name="Detter J.C."/>
            <person name="Glavina del Rio T."/>
            <person name="Hammon N."/>
            <person name="Israni S."/>
            <person name="Dalin E."/>
            <person name="Tice H."/>
            <person name="Pitluck S."/>
            <person name="Brettin T."/>
            <person name="Bruce D."/>
            <person name="Han C."/>
            <person name="Tapia R."/>
            <person name="Saunders E."/>
            <person name="Gilna P."/>
            <person name="Schmutz J."/>
            <person name="Larimer F."/>
            <person name="Land M."/>
            <person name="Hauser L."/>
            <person name="Kyrpides N."/>
            <person name="Kim E."/>
            <person name="Daly M.J."/>
            <person name="Fredrickson J.K."/>
            <person name="Makarova K.S."/>
            <person name="Gaidamakova E.K."/>
            <person name="Zhai M."/>
            <person name="Richardson P."/>
        </authorList>
    </citation>
    <scope>NUCLEOTIDE SEQUENCE</scope>
    <source>
        <strain evidence="8">DSM 11300</strain>
    </source>
</reference>
<keyword evidence="5" id="KW-0051">Antiviral defense</keyword>
<dbReference type="PROSITE" id="PS51192">
    <property type="entry name" value="HELICASE_ATP_BIND_1"/>
    <property type="match status" value="1"/>
</dbReference>
<dbReference type="CDD" id="cd17930">
    <property type="entry name" value="DEXHc_cas3"/>
    <property type="match status" value="1"/>
</dbReference>
<dbReference type="PROSITE" id="PS51643">
    <property type="entry name" value="HD_CAS3"/>
    <property type="match status" value="1"/>
</dbReference>
<dbReference type="InterPro" id="IPR014001">
    <property type="entry name" value="Helicase_ATP-bd"/>
</dbReference>
<dbReference type="GO" id="GO:0005524">
    <property type="term" value="F:ATP binding"/>
    <property type="evidence" value="ECO:0007669"/>
    <property type="project" value="UniProtKB-KW"/>
</dbReference>
<dbReference type="Proteomes" id="UP000002431">
    <property type="component" value="Chromosome"/>
</dbReference>
<dbReference type="SUPFAM" id="SSF52540">
    <property type="entry name" value="P-loop containing nucleoside triphosphate hydrolases"/>
    <property type="match status" value="1"/>
</dbReference>